<dbReference type="RefSeq" id="WP_244525511.1">
    <property type="nucleotide sequence ID" value="NZ_FNZG01000002.1"/>
</dbReference>
<sequence>MRLFIPSGLPALLRGLVPCLIVTLGLIAALPTSAQARNACAPRDIVLNRLATTYGETRQSIGLGANNQMVEVFASAETGSWTITVTRPGGITCLVASGQAFEVLAESLPKPEKDA</sequence>
<keyword evidence="2" id="KW-1185">Reference proteome</keyword>
<dbReference type="Proteomes" id="UP000231644">
    <property type="component" value="Unassembled WGS sequence"/>
</dbReference>
<protein>
    <submittedName>
        <fullName evidence="1">Uncharacterized protein</fullName>
    </submittedName>
</protein>
<evidence type="ECO:0000313" key="1">
    <source>
        <dbReference type="EMBL" id="SFC37738.1"/>
    </source>
</evidence>
<proteinExistence type="predicted"/>
<reference evidence="1 2" key="1">
    <citation type="submission" date="2016-10" db="EMBL/GenBank/DDBJ databases">
        <authorList>
            <person name="de Groot N.N."/>
        </authorList>
    </citation>
    <scope>NUCLEOTIDE SEQUENCE [LARGE SCALE GENOMIC DNA]</scope>
    <source>
        <strain evidence="1 2">DSM 29619</strain>
    </source>
</reference>
<accession>A0A1I1ITW2</accession>
<gene>
    <name evidence="1" type="ORF">SAMN05421762_0730</name>
</gene>
<dbReference type="STRING" id="517719.SAMN05421762_0730"/>
<dbReference type="EMBL" id="FOLX01000001">
    <property type="protein sequence ID" value="SFC37738.1"/>
    <property type="molecule type" value="Genomic_DNA"/>
</dbReference>
<evidence type="ECO:0000313" key="2">
    <source>
        <dbReference type="Proteomes" id="UP000231644"/>
    </source>
</evidence>
<organism evidence="1 2">
    <name type="scientific">Pseudooceanicola nitratireducens</name>
    <dbReference type="NCBI Taxonomy" id="517719"/>
    <lineage>
        <taxon>Bacteria</taxon>
        <taxon>Pseudomonadati</taxon>
        <taxon>Pseudomonadota</taxon>
        <taxon>Alphaproteobacteria</taxon>
        <taxon>Rhodobacterales</taxon>
        <taxon>Paracoccaceae</taxon>
        <taxon>Pseudooceanicola</taxon>
    </lineage>
</organism>
<dbReference type="AlphaFoldDB" id="A0A1I1ITW2"/>
<name>A0A1I1ITW2_9RHOB</name>